<protein>
    <submittedName>
        <fullName evidence="1">Uncharacterized protein</fullName>
    </submittedName>
</protein>
<accession>A0A5C6TEV3</accession>
<evidence type="ECO:0000313" key="1">
    <source>
        <dbReference type="EMBL" id="TXC09246.1"/>
    </source>
</evidence>
<evidence type="ECO:0000313" key="2">
    <source>
        <dbReference type="Proteomes" id="UP000321331"/>
    </source>
</evidence>
<dbReference type="EMBL" id="VMNF01000004">
    <property type="protein sequence ID" value="TXC09246.1"/>
    <property type="molecule type" value="Genomic_DNA"/>
</dbReference>
<comment type="caution">
    <text evidence="1">The sequence shown here is derived from an EMBL/GenBank/DDBJ whole genome shotgun (WGS) entry which is preliminary data.</text>
</comment>
<gene>
    <name evidence="1" type="ORF">FocTR4_00004799</name>
</gene>
<sequence length="49" mass="5458">MDELALGSYFRASTLEMGRKSCFLASRGMGYKGLVVCQCLRFLSTSFLL</sequence>
<name>A0A5C6TEV3_FUSOC</name>
<dbReference type="Proteomes" id="UP000321331">
    <property type="component" value="Unassembled WGS sequence"/>
</dbReference>
<dbReference type="AlphaFoldDB" id="A0A5C6TEV3"/>
<reference evidence="1 2" key="1">
    <citation type="submission" date="2019-07" db="EMBL/GenBank/DDBJ databases">
        <title>The First High-Quality Draft Genome Sequence of the Causal Agent of the Current Panama Disease Epidemic.</title>
        <authorList>
            <person name="Warmington R.J."/>
            <person name="Kay W."/>
            <person name="Jeffries A."/>
            <person name="Bebber D."/>
            <person name="Moore K."/>
            <person name="Studholme D.J."/>
        </authorList>
    </citation>
    <scope>NUCLEOTIDE SEQUENCE [LARGE SCALE GENOMIC DNA]</scope>
    <source>
        <strain evidence="1 2">TR4</strain>
    </source>
</reference>
<proteinExistence type="predicted"/>
<organism evidence="1 2">
    <name type="scientific">Fusarium oxysporum f. sp. cubense</name>
    <dbReference type="NCBI Taxonomy" id="61366"/>
    <lineage>
        <taxon>Eukaryota</taxon>
        <taxon>Fungi</taxon>
        <taxon>Dikarya</taxon>
        <taxon>Ascomycota</taxon>
        <taxon>Pezizomycotina</taxon>
        <taxon>Sordariomycetes</taxon>
        <taxon>Hypocreomycetidae</taxon>
        <taxon>Hypocreales</taxon>
        <taxon>Nectriaceae</taxon>
        <taxon>Fusarium</taxon>
        <taxon>Fusarium oxysporum species complex</taxon>
    </lineage>
</organism>